<dbReference type="RefSeq" id="WP_085228686.1">
    <property type="nucleotide sequence ID" value="NZ_BSQD01000009.1"/>
</dbReference>
<evidence type="ECO:0000256" key="2">
    <source>
        <dbReference type="ARBA" id="ARBA00004714"/>
    </source>
</evidence>
<evidence type="ECO:0000256" key="3">
    <source>
        <dbReference type="ARBA" id="ARBA00010387"/>
    </source>
</evidence>
<gene>
    <name evidence="9" type="ORF">SAMN06295900_109142</name>
</gene>
<dbReference type="SUPFAM" id="SSF51569">
    <property type="entry name" value="Aldolase"/>
    <property type="match status" value="1"/>
</dbReference>
<dbReference type="InterPro" id="IPR000741">
    <property type="entry name" value="FBA_I"/>
</dbReference>
<accession>A0A1X7FK57</accession>
<name>A0A1X7FK57_TRICW</name>
<evidence type="ECO:0000256" key="5">
    <source>
        <dbReference type="ARBA" id="ARBA00023152"/>
    </source>
</evidence>
<reference evidence="10" key="1">
    <citation type="submission" date="2017-04" db="EMBL/GenBank/DDBJ databases">
        <authorList>
            <person name="Varghese N."/>
            <person name="Submissions S."/>
        </authorList>
    </citation>
    <scope>NUCLEOTIDE SEQUENCE [LARGE SCALE GENOMIC DNA]</scope>
    <source>
        <strain evidence="10">Ballard 720</strain>
    </source>
</reference>
<keyword evidence="6" id="KW-0456">Lyase</keyword>
<comment type="similarity">
    <text evidence="3">Belongs to the class I fructose-bisphosphate aldolase family.</text>
</comment>
<dbReference type="UniPathway" id="UPA00109">
    <property type="reaction ID" value="UER00183"/>
</dbReference>
<evidence type="ECO:0000256" key="7">
    <source>
        <dbReference type="ARBA" id="ARBA00029799"/>
    </source>
</evidence>
<dbReference type="Proteomes" id="UP000192911">
    <property type="component" value="Unassembled WGS sequence"/>
</dbReference>
<dbReference type="NCBIfam" id="NF033379">
    <property type="entry name" value="FrucBisAld_I"/>
    <property type="match status" value="1"/>
</dbReference>
<evidence type="ECO:0000313" key="9">
    <source>
        <dbReference type="EMBL" id="SMF53689.1"/>
    </source>
</evidence>
<dbReference type="InterPro" id="IPR013785">
    <property type="entry name" value="Aldolase_TIM"/>
</dbReference>
<keyword evidence="5" id="KW-0324">Glycolysis</keyword>
<dbReference type="STRING" id="28094.SAMN06295900_109142"/>
<comment type="pathway">
    <text evidence="2">Carbohydrate degradation; glycolysis; D-glyceraldehyde 3-phosphate and glycerone phosphate from D-glucose: step 4/4.</text>
</comment>
<evidence type="ECO:0000313" key="10">
    <source>
        <dbReference type="Proteomes" id="UP000192911"/>
    </source>
</evidence>
<dbReference type="FunFam" id="3.20.20.70:FF:000140">
    <property type="entry name" value="Fructose-bisphosphate aldolase"/>
    <property type="match status" value="1"/>
</dbReference>
<dbReference type="GeneID" id="95549806"/>
<dbReference type="EC" id="4.1.2.13" evidence="4"/>
<sequence>MNTQSSEFSELQATIDAIAQPGKGLLAADESSPTIAKRFKTIGVESTEENRRAWRTLLLGTAGLGEFVSGIILYEETLGQCADDGEPLPQLAARQGIVPGIKVDKGKIALAHASGDEITEGLDGLGERLQRYKQQGARFAKWRAVYNVSDTLPSRLAMEANAEGLARYAAICQEAGIVPIVEPEVLMDGDHSIERCAQVTEAVLHEVFHALHRHAVVLEHMLLKPSMVVAGKEHARQASVTAAAASTVTVLGRTVPPGVAGIFFLSGGQTPEEATAHLDAINRTGRRPWPLSFSYGRALQEPPLKVWRGQPGNVKAAQQALLMRARLNSAASLGRYDPEDETRGR</sequence>
<dbReference type="Gene3D" id="3.20.20.70">
    <property type="entry name" value="Aldolase class I"/>
    <property type="match status" value="1"/>
</dbReference>
<dbReference type="EMBL" id="FXAH01000009">
    <property type="protein sequence ID" value="SMF53689.1"/>
    <property type="molecule type" value="Genomic_DNA"/>
</dbReference>
<proteinExistence type="inferred from homology"/>
<dbReference type="GO" id="GO:0004332">
    <property type="term" value="F:fructose-bisphosphate aldolase activity"/>
    <property type="evidence" value="ECO:0007669"/>
    <property type="project" value="UniProtKB-EC"/>
</dbReference>
<comment type="catalytic activity">
    <reaction evidence="1">
        <text>beta-D-fructose 1,6-bisphosphate = D-glyceraldehyde 3-phosphate + dihydroxyacetone phosphate</text>
        <dbReference type="Rhea" id="RHEA:14729"/>
        <dbReference type="ChEBI" id="CHEBI:32966"/>
        <dbReference type="ChEBI" id="CHEBI:57642"/>
        <dbReference type="ChEBI" id="CHEBI:59776"/>
        <dbReference type="EC" id="4.1.2.13"/>
    </reaction>
</comment>
<dbReference type="Pfam" id="PF00274">
    <property type="entry name" value="Glycolytic"/>
    <property type="match status" value="1"/>
</dbReference>
<dbReference type="PANTHER" id="PTHR11627">
    <property type="entry name" value="FRUCTOSE-BISPHOSPHATE ALDOLASE"/>
    <property type="match status" value="1"/>
</dbReference>
<organism evidence="9 10">
    <name type="scientific">Trinickia caryophylli</name>
    <name type="common">Paraburkholderia caryophylli</name>
    <dbReference type="NCBI Taxonomy" id="28094"/>
    <lineage>
        <taxon>Bacteria</taxon>
        <taxon>Pseudomonadati</taxon>
        <taxon>Pseudomonadota</taxon>
        <taxon>Betaproteobacteria</taxon>
        <taxon>Burkholderiales</taxon>
        <taxon>Burkholderiaceae</taxon>
        <taxon>Trinickia</taxon>
    </lineage>
</organism>
<dbReference type="CDD" id="cd00948">
    <property type="entry name" value="FBP_aldolase_I_a"/>
    <property type="match status" value="1"/>
</dbReference>
<dbReference type="AlphaFoldDB" id="A0A1X7FK57"/>
<keyword evidence="10" id="KW-1185">Reference proteome</keyword>
<protein>
    <recommendedName>
        <fullName evidence="8">Probable fructose-bisphosphate aldolase class 1</fullName>
        <ecNumber evidence="4">4.1.2.13</ecNumber>
    </recommendedName>
    <alternativeName>
        <fullName evidence="7">Fructose-bisphosphate aldolase class I</fullName>
    </alternativeName>
</protein>
<evidence type="ECO:0000256" key="1">
    <source>
        <dbReference type="ARBA" id="ARBA00000441"/>
    </source>
</evidence>
<dbReference type="GO" id="GO:0006096">
    <property type="term" value="P:glycolytic process"/>
    <property type="evidence" value="ECO:0007669"/>
    <property type="project" value="UniProtKB-UniPathway"/>
</dbReference>
<evidence type="ECO:0000256" key="4">
    <source>
        <dbReference type="ARBA" id="ARBA00013068"/>
    </source>
</evidence>
<evidence type="ECO:0000256" key="8">
    <source>
        <dbReference type="ARBA" id="ARBA00072515"/>
    </source>
</evidence>
<dbReference type="OrthoDB" id="9793595at2"/>
<evidence type="ECO:0000256" key="6">
    <source>
        <dbReference type="ARBA" id="ARBA00023239"/>
    </source>
</evidence>